<dbReference type="AlphaFoldDB" id="A0A383UJZ7"/>
<accession>A0A383UJZ7</accession>
<evidence type="ECO:0000313" key="2">
    <source>
        <dbReference type="EMBL" id="SZF00613.1"/>
    </source>
</evidence>
<dbReference type="EMBL" id="UNSH01000014">
    <property type="protein sequence ID" value="SZF00613.1"/>
    <property type="molecule type" value="Genomic_DNA"/>
</dbReference>
<name>A0A383UJZ7_BLUHO</name>
<protein>
    <submittedName>
        <fullName evidence="2">Uncharacterized protein</fullName>
    </submittedName>
</protein>
<evidence type="ECO:0000313" key="3">
    <source>
        <dbReference type="Proteomes" id="UP000275772"/>
    </source>
</evidence>
<reference evidence="2 3" key="1">
    <citation type="submission" date="2017-11" db="EMBL/GenBank/DDBJ databases">
        <authorList>
            <person name="Kracher B."/>
        </authorList>
    </citation>
    <scope>NUCLEOTIDE SEQUENCE [LARGE SCALE GENOMIC DNA]</scope>
    <source>
        <strain evidence="2 3">RACE1</strain>
    </source>
</reference>
<evidence type="ECO:0000256" key="1">
    <source>
        <dbReference type="SAM" id="MobiDB-lite"/>
    </source>
</evidence>
<sequence>MQCIFAFLLSPMQNSLYPERLVVASGDPMSLSYGVYENNVHGNFPHVSSSDVFMTQVKVTVPGTYVKLFCSFKLSGKALVEKVVKGLEDITHHSHRNFGTTSNMEDECLNSITKHAKHSYLSTTKSNVQKKRACTDLVLVNLASRGLIQISIDQRPSYEPGSRAPIPVKAASKMSLRSVVPGDHFFKGHDLDYEEALAWYRGHLHVLRRDERDLPWYSVTSITPRPENGAVIIDFLLRNIQPFIAMSGDLTVGITTSKTTATEPTVKALKNLNLDLSNSLLRAAYCQKEILPLIASHPTGFMGNDLLRILEARRPPRKKQRTNEQTKSKFSVELGVS</sequence>
<organism evidence="2 3">
    <name type="scientific">Blumeria hordei</name>
    <name type="common">Barley powdery mildew</name>
    <name type="synonym">Blumeria graminis f. sp. hordei</name>
    <dbReference type="NCBI Taxonomy" id="2867405"/>
    <lineage>
        <taxon>Eukaryota</taxon>
        <taxon>Fungi</taxon>
        <taxon>Dikarya</taxon>
        <taxon>Ascomycota</taxon>
        <taxon>Pezizomycotina</taxon>
        <taxon>Leotiomycetes</taxon>
        <taxon>Erysiphales</taxon>
        <taxon>Erysiphaceae</taxon>
        <taxon>Blumeria</taxon>
    </lineage>
</organism>
<dbReference type="VEuPathDB" id="FungiDB:BLGHR1_11356"/>
<feature type="region of interest" description="Disordered" evidence="1">
    <location>
        <begin position="313"/>
        <end position="337"/>
    </location>
</feature>
<proteinExistence type="predicted"/>
<gene>
    <name evidence="2" type="ORF">BLGHR1_11356</name>
</gene>
<dbReference type="Proteomes" id="UP000275772">
    <property type="component" value="Unassembled WGS sequence"/>
</dbReference>